<reference evidence="1" key="1">
    <citation type="journal article" date="2022" name="bioRxiv">
        <title>Sequencing and chromosome-scale assembly of the giantPleurodeles waltlgenome.</title>
        <authorList>
            <person name="Brown T."/>
            <person name="Elewa A."/>
            <person name="Iarovenko S."/>
            <person name="Subramanian E."/>
            <person name="Araus A.J."/>
            <person name="Petzold A."/>
            <person name="Susuki M."/>
            <person name="Suzuki K.-i.T."/>
            <person name="Hayashi T."/>
            <person name="Toyoda A."/>
            <person name="Oliveira C."/>
            <person name="Osipova E."/>
            <person name="Leigh N.D."/>
            <person name="Simon A."/>
            <person name="Yun M.H."/>
        </authorList>
    </citation>
    <scope>NUCLEOTIDE SEQUENCE</scope>
    <source>
        <strain evidence="1">20211129_DDA</strain>
        <tissue evidence="1">Liver</tissue>
    </source>
</reference>
<comment type="caution">
    <text evidence="1">The sequence shown here is derived from an EMBL/GenBank/DDBJ whole genome shotgun (WGS) entry which is preliminary data.</text>
</comment>
<evidence type="ECO:0000313" key="2">
    <source>
        <dbReference type="Proteomes" id="UP001066276"/>
    </source>
</evidence>
<name>A0AAV7MTQ1_PLEWA</name>
<dbReference type="EMBL" id="JANPWB010000013">
    <property type="protein sequence ID" value="KAJ1105348.1"/>
    <property type="molecule type" value="Genomic_DNA"/>
</dbReference>
<keyword evidence="2" id="KW-1185">Reference proteome</keyword>
<dbReference type="AlphaFoldDB" id="A0AAV7MTQ1"/>
<sequence length="156" mass="16821">MAAKLGSLPAIQAAPPLQSNCSGSEAWPHAAVRRATSGRGYGPQYRGGGQGVASWRSGGAVRLSQRHNRSERWAGHATPKEGPGWVELLAEGYRGIIGRASSLTLPSTLWSRFSREGRCFVRIAEPADPLTTLPLRAPFTSVHRRPKGPFCNHNGR</sequence>
<organism evidence="1 2">
    <name type="scientific">Pleurodeles waltl</name>
    <name type="common">Iberian ribbed newt</name>
    <dbReference type="NCBI Taxonomy" id="8319"/>
    <lineage>
        <taxon>Eukaryota</taxon>
        <taxon>Metazoa</taxon>
        <taxon>Chordata</taxon>
        <taxon>Craniata</taxon>
        <taxon>Vertebrata</taxon>
        <taxon>Euteleostomi</taxon>
        <taxon>Amphibia</taxon>
        <taxon>Batrachia</taxon>
        <taxon>Caudata</taxon>
        <taxon>Salamandroidea</taxon>
        <taxon>Salamandridae</taxon>
        <taxon>Pleurodelinae</taxon>
        <taxon>Pleurodeles</taxon>
    </lineage>
</organism>
<protein>
    <submittedName>
        <fullName evidence="1">Uncharacterized protein</fullName>
    </submittedName>
</protein>
<accession>A0AAV7MTQ1</accession>
<proteinExistence type="predicted"/>
<dbReference type="Proteomes" id="UP001066276">
    <property type="component" value="Chromosome 9"/>
</dbReference>
<evidence type="ECO:0000313" key="1">
    <source>
        <dbReference type="EMBL" id="KAJ1105348.1"/>
    </source>
</evidence>
<gene>
    <name evidence="1" type="ORF">NDU88_002755</name>
</gene>